<gene>
    <name evidence="1" type="ORF">DJ568_10435</name>
</gene>
<dbReference type="OrthoDB" id="9788468at2"/>
<dbReference type="Gene3D" id="3.10.180.10">
    <property type="entry name" value="2,3-Dihydroxybiphenyl 1,2-Dioxygenase, domain 1"/>
    <property type="match status" value="1"/>
</dbReference>
<dbReference type="Pfam" id="PF13669">
    <property type="entry name" value="Glyoxalase_4"/>
    <property type="match status" value="1"/>
</dbReference>
<dbReference type="Proteomes" id="UP000253209">
    <property type="component" value="Unassembled WGS sequence"/>
</dbReference>
<sequence>MKFHHVGVACRDINEGIAEMSKIHEISVVSKIVKDEQQNAELCMLTLADGVNIELIAGKQVEGFVKKGITYYHLCYEVENINTEIERLEKEGAYLLSAPKPAILFDNREVAFLHVSYGIIELLSLA</sequence>
<keyword evidence="2" id="KW-1185">Reference proteome</keyword>
<organism evidence="1 2">
    <name type="scientific">Mucilaginibacter hurinus</name>
    <dbReference type="NCBI Taxonomy" id="2201324"/>
    <lineage>
        <taxon>Bacteria</taxon>
        <taxon>Pseudomonadati</taxon>
        <taxon>Bacteroidota</taxon>
        <taxon>Sphingobacteriia</taxon>
        <taxon>Sphingobacteriales</taxon>
        <taxon>Sphingobacteriaceae</taxon>
        <taxon>Mucilaginibacter</taxon>
    </lineage>
</organism>
<dbReference type="InterPro" id="IPR029068">
    <property type="entry name" value="Glyas_Bleomycin-R_OHBP_Dase"/>
</dbReference>
<proteinExistence type="predicted"/>
<protein>
    <submittedName>
        <fullName evidence="1">VOC family protein</fullName>
    </submittedName>
</protein>
<comment type="caution">
    <text evidence="1">The sequence shown here is derived from an EMBL/GenBank/DDBJ whole genome shotgun (WGS) entry which is preliminary data.</text>
</comment>
<dbReference type="EMBL" id="QGDC01000005">
    <property type="protein sequence ID" value="RCH54888.1"/>
    <property type="molecule type" value="Genomic_DNA"/>
</dbReference>
<evidence type="ECO:0000313" key="1">
    <source>
        <dbReference type="EMBL" id="RCH54888.1"/>
    </source>
</evidence>
<name>A0A367GP90_9SPHI</name>
<evidence type="ECO:0000313" key="2">
    <source>
        <dbReference type="Proteomes" id="UP000253209"/>
    </source>
</evidence>
<reference evidence="1 2" key="1">
    <citation type="submission" date="2018-05" db="EMBL/GenBank/DDBJ databases">
        <title>Mucilaginibacter hurinus sp. nov., isolated from briquette warehouse soil.</title>
        <authorList>
            <person name="Choi L."/>
        </authorList>
    </citation>
    <scope>NUCLEOTIDE SEQUENCE [LARGE SCALE GENOMIC DNA]</scope>
    <source>
        <strain evidence="1 2">ZR32</strain>
    </source>
</reference>
<accession>A0A367GP90</accession>
<dbReference type="AlphaFoldDB" id="A0A367GP90"/>
<dbReference type="SUPFAM" id="SSF54593">
    <property type="entry name" value="Glyoxalase/Bleomycin resistance protein/Dihydroxybiphenyl dioxygenase"/>
    <property type="match status" value="1"/>
</dbReference>